<evidence type="ECO:0000313" key="10">
    <source>
        <dbReference type="Proteomes" id="UP000555564"/>
    </source>
</evidence>
<keyword evidence="2" id="KW-0813">Transport</keyword>
<dbReference type="InterPro" id="IPR036259">
    <property type="entry name" value="MFS_trans_sf"/>
</dbReference>
<dbReference type="CDD" id="cd17321">
    <property type="entry name" value="MFS_MMR_MDR_like"/>
    <property type="match status" value="1"/>
</dbReference>
<keyword evidence="10" id="KW-1185">Reference proteome</keyword>
<feature type="transmembrane region" description="Helical" evidence="7">
    <location>
        <begin position="276"/>
        <end position="300"/>
    </location>
</feature>
<accession>A0A7X0I9N2</accession>
<dbReference type="PANTHER" id="PTHR42718">
    <property type="entry name" value="MAJOR FACILITATOR SUPERFAMILY MULTIDRUG TRANSPORTER MFSC"/>
    <property type="match status" value="1"/>
</dbReference>
<feature type="transmembrane region" description="Helical" evidence="7">
    <location>
        <begin position="87"/>
        <end position="108"/>
    </location>
</feature>
<feature type="transmembrane region" description="Helical" evidence="7">
    <location>
        <begin position="312"/>
        <end position="334"/>
    </location>
</feature>
<evidence type="ECO:0000256" key="2">
    <source>
        <dbReference type="ARBA" id="ARBA00022448"/>
    </source>
</evidence>
<dbReference type="InterPro" id="IPR011701">
    <property type="entry name" value="MFS"/>
</dbReference>
<dbReference type="SUPFAM" id="SSF103473">
    <property type="entry name" value="MFS general substrate transporter"/>
    <property type="match status" value="1"/>
</dbReference>
<dbReference type="AlphaFoldDB" id="A0A7X0I9N2"/>
<dbReference type="InterPro" id="IPR004638">
    <property type="entry name" value="EmrB-like"/>
</dbReference>
<dbReference type="Gene3D" id="1.20.1720.10">
    <property type="entry name" value="Multidrug resistance protein D"/>
    <property type="match status" value="2"/>
</dbReference>
<feature type="transmembrane region" description="Helical" evidence="7">
    <location>
        <begin position="207"/>
        <end position="226"/>
    </location>
</feature>
<reference evidence="9 10" key="1">
    <citation type="submission" date="2020-08" db="EMBL/GenBank/DDBJ databases">
        <title>Sequencing the genomes of 1000 actinobacteria strains.</title>
        <authorList>
            <person name="Klenk H.-P."/>
        </authorList>
    </citation>
    <scope>NUCLEOTIDE SEQUENCE [LARGE SCALE GENOMIC DNA]</scope>
    <source>
        <strain evidence="9 10">DSM 44936</strain>
    </source>
</reference>
<dbReference type="GO" id="GO:0005886">
    <property type="term" value="C:plasma membrane"/>
    <property type="evidence" value="ECO:0007669"/>
    <property type="project" value="UniProtKB-SubCell"/>
</dbReference>
<feature type="transmembrane region" description="Helical" evidence="7">
    <location>
        <begin position="145"/>
        <end position="167"/>
    </location>
</feature>
<comment type="subcellular location">
    <subcellularLocation>
        <location evidence="1">Cell membrane</location>
        <topology evidence="1">Multi-pass membrane protein</topology>
    </subcellularLocation>
</comment>
<dbReference type="Pfam" id="PF07690">
    <property type="entry name" value="MFS_1"/>
    <property type="match status" value="1"/>
</dbReference>
<evidence type="ECO:0000313" key="9">
    <source>
        <dbReference type="EMBL" id="MBB6471025.1"/>
    </source>
</evidence>
<keyword evidence="6 7" id="KW-0472">Membrane</keyword>
<feature type="transmembrane region" description="Helical" evidence="7">
    <location>
        <begin position="120"/>
        <end position="138"/>
    </location>
</feature>
<feature type="transmembrane region" description="Helical" evidence="7">
    <location>
        <begin position="20"/>
        <end position="43"/>
    </location>
</feature>
<evidence type="ECO:0000256" key="4">
    <source>
        <dbReference type="ARBA" id="ARBA00022692"/>
    </source>
</evidence>
<keyword evidence="5 7" id="KW-1133">Transmembrane helix</keyword>
<dbReference type="RefSeq" id="WP_221474654.1">
    <property type="nucleotide sequence ID" value="NZ_JACHIU010000001.1"/>
</dbReference>
<dbReference type="GO" id="GO:0022857">
    <property type="term" value="F:transmembrane transporter activity"/>
    <property type="evidence" value="ECO:0007669"/>
    <property type="project" value="InterPro"/>
</dbReference>
<name>A0A7X0I9N2_9ACTN</name>
<dbReference type="PROSITE" id="PS50850">
    <property type="entry name" value="MFS"/>
    <property type="match status" value="1"/>
</dbReference>
<evidence type="ECO:0000259" key="8">
    <source>
        <dbReference type="PROSITE" id="PS50850"/>
    </source>
</evidence>
<feature type="transmembrane region" description="Helical" evidence="7">
    <location>
        <begin position="55"/>
        <end position="75"/>
    </location>
</feature>
<keyword evidence="4 7" id="KW-0812">Transmembrane</keyword>
<keyword evidence="3" id="KW-1003">Cell membrane</keyword>
<feature type="transmembrane region" description="Helical" evidence="7">
    <location>
        <begin position="238"/>
        <end position="255"/>
    </location>
</feature>
<gene>
    <name evidence="9" type="ORF">BJ992_000456</name>
</gene>
<evidence type="ECO:0000256" key="6">
    <source>
        <dbReference type="ARBA" id="ARBA00023136"/>
    </source>
</evidence>
<dbReference type="PANTHER" id="PTHR42718:SF46">
    <property type="entry name" value="BLR6921 PROTEIN"/>
    <property type="match status" value="1"/>
</dbReference>
<protein>
    <submittedName>
        <fullName evidence="9">EmrB/QacA subfamily drug resistance transporter</fullName>
    </submittedName>
</protein>
<dbReference type="PRINTS" id="PR01036">
    <property type="entry name" value="TCRTETB"/>
</dbReference>
<feature type="transmembrane region" description="Helical" evidence="7">
    <location>
        <begin position="173"/>
        <end position="195"/>
    </location>
</feature>
<organism evidence="9 10">
    <name type="scientific">Sphaerisporangium rubeum</name>
    <dbReference type="NCBI Taxonomy" id="321317"/>
    <lineage>
        <taxon>Bacteria</taxon>
        <taxon>Bacillati</taxon>
        <taxon>Actinomycetota</taxon>
        <taxon>Actinomycetes</taxon>
        <taxon>Streptosporangiales</taxon>
        <taxon>Streptosporangiaceae</taxon>
        <taxon>Sphaerisporangium</taxon>
    </lineage>
</organism>
<evidence type="ECO:0000256" key="7">
    <source>
        <dbReference type="SAM" id="Phobius"/>
    </source>
</evidence>
<dbReference type="EMBL" id="JACHIU010000001">
    <property type="protein sequence ID" value="MBB6471025.1"/>
    <property type="molecule type" value="Genomic_DNA"/>
</dbReference>
<feature type="transmembrane region" description="Helical" evidence="7">
    <location>
        <begin position="454"/>
        <end position="474"/>
    </location>
</feature>
<evidence type="ECO:0000256" key="3">
    <source>
        <dbReference type="ARBA" id="ARBA00022475"/>
    </source>
</evidence>
<dbReference type="Proteomes" id="UP000555564">
    <property type="component" value="Unassembled WGS sequence"/>
</dbReference>
<evidence type="ECO:0000256" key="5">
    <source>
        <dbReference type="ARBA" id="ARBA00022989"/>
    </source>
</evidence>
<sequence>MEITQGSPPASAPRATARWWALATAGAAQLMVVLDSTVVNIALPSVQSDLGLSDAARGWVVTAYALAFGGLLLIGGRVSDRFGQKRAFIGGLVGFAIASGIAGMASTADLLFVGRAAQGAFAAVLAPAALSLISTMFVEPRERGMAFGVFGALTGVGAAVGLLVGGLLTEYLSWNWCLLINLPIAALVLARAVLLPSDAPASGAISLDLPGTALSVLGMLAVVFSFSDMADHGWSDPVVLAVLAAGLLLMVGFVLHERRTTRPLLPLRVVSDRTRAGAFLVLGLPQISMFGFFLFLTYYLQGVLGYSPLRTGLAFLPLSLAIGIGSTAISGVLAPRLSPRAIIVPALLMMAAGIALMIGLGAGGPGVYLTRLLPAELLIGLGLGCVIAPAISMATAGVDPDDAGVASATVNVVQQLGGSVGTALLNTIATAAAGTYLATHPGATLRATVHGFDIALIVAVTVVAVTALIAAVMLRTRRPAVAPGPEASREGLS</sequence>
<feature type="domain" description="Major facilitator superfamily (MFS) profile" evidence="8">
    <location>
        <begin position="21"/>
        <end position="478"/>
    </location>
</feature>
<dbReference type="InterPro" id="IPR020846">
    <property type="entry name" value="MFS_dom"/>
</dbReference>
<evidence type="ECO:0000256" key="1">
    <source>
        <dbReference type="ARBA" id="ARBA00004651"/>
    </source>
</evidence>
<comment type="caution">
    <text evidence="9">The sequence shown here is derived from an EMBL/GenBank/DDBJ whole genome shotgun (WGS) entry which is preliminary data.</text>
</comment>
<feature type="transmembrane region" description="Helical" evidence="7">
    <location>
        <begin position="341"/>
        <end position="362"/>
    </location>
</feature>
<proteinExistence type="predicted"/>
<dbReference type="NCBIfam" id="TIGR00711">
    <property type="entry name" value="efflux_EmrB"/>
    <property type="match status" value="1"/>
</dbReference>